<sequence length="209" mass="24297">MVKGFLRKKECRKIVKHASAKLMSPSTVLRRNSDNYRTSTDTRLESWEFEFLRDIDERVANITRVPRDQHEDVQVARFEADQYYALHADAYDPAVHPSWDFIEHGHKNRLLTMLWYLMDVKDGGHTHFPRAMGLTEPEDIHDCKQGLTVAPKLGSAIIFYNLHANGNFDYNARHAGCPPKRKGGKWSANKWIWNKPVPQRNARDAQQRT</sequence>
<protein>
    <recommendedName>
        <fullName evidence="6">Fe2OG dioxygenase domain-containing protein</fullName>
    </recommendedName>
</protein>
<dbReference type="SMART" id="SM00702">
    <property type="entry name" value="P4Hc"/>
    <property type="match status" value="1"/>
</dbReference>
<dbReference type="EMBL" id="HBGQ01021895">
    <property type="protein sequence ID" value="CAD9395707.1"/>
    <property type="molecule type" value="Transcribed_RNA"/>
</dbReference>
<keyword evidence="3" id="KW-0223">Dioxygenase</keyword>
<dbReference type="AlphaFoldDB" id="A0A7S2BG62"/>
<evidence type="ECO:0000256" key="5">
    <source>
        <dbReference type="ARBA" id="ARBA00023004"/>
    </source>
</evidence>
<evidence type="ECO:0000313" key="7">
    <source>
        <dbReference type="EMBL" id="CAD9395707.1"/>
    </source>
</evidence>
<dbReference type="Pfam" id="PF13640">
    <property type="entry name" value="2OG-FeII_Oxy_3"/>
    <property type="match status" value="1"/>
</dbReference>
<dbReference type="InterPro" id="IPR005123">
    <property type="entry name" value="Oxoglu/Fe-dep_dioxygenase_dom"/>
</dbReference>
<dbReference type="GO" id="GO:0004656">
    <property type="term" value="F:procollagen-proline 4-dioxygenase activity"/>
    <property type="evidence" value="ECO:0007669"/>
    <property type="project" value="TreeGrafter"/>
</dbReference>
<keyword evidence="5" id="KW-0408">Iron</keyword>
<comment type="cofactor">
    <cofactor evidence="1">
        <name>L-ascorbate</name>
        <dbReference type="ChEBI" id="CHEBI:38290"/>
    </cofactor>
</comment>
<dbReference type="GO" id="GO:0031418">
    <property type="term" value="F:L-ascorbic acid binding"/>
    <property type="evidence" value="ECO:0007669"/>
    <property type="project" value="InterPro"/>
</dbReference>
<keyword evidence="2" id="KW-0479">Metal-binding</keyword>
<evidence type="ECO:0000256" key="2">
    <source>
        <dbReference type="ARBA" id="ARBA00022723"/>
    </source>
</evidence>
<dbReference type="GO" id="GO:0005783">
    <property type="term" value="C:endoplasmic reticulum"/>
    <property type="evidence" value="ECO:0007669"/>
    <property type="project" value="TreeGrafter"/>
</dbReference>
<organism evidence="7">
    <name type="scientific">Alexandrium andersonii</name>
    <dbReference type="NCBI Taxonomy" id="327968"/>
    <lineage>
        <taxon>Eukaryota</taxon>
        <taxon>Sar</taxon>
        <taxon>Alveolata</taxon>
        <taxon>Dinophyceae</taxon>
        <taxon>Gonyaulacales</taxon>
        <taxon>Pyrocystaceae</taxon>
        <taxon>Alexandrium</taxon>
    </lineage>
</organism>
<gene>
    <name evidence="7" type="ORF">AAND1436_LOCUS10842</name>
</gene>
<dbReference type="InterPro" id="IPR045054">
    <property type="entry name" value="P4HA-like"/>
</dbReference>
<accession>A0A7S2BG62</accession>
<dbReference type="PANTHER" id="PTHR10869:SF246">
    <property type="entry name" value="TRANSMEMBRANE PROLYL 4-HYDROXYLASE"/>
    <property type="match status" value="1"/>
</dbReference>
<keyword evidence="4" id="KW-0560">Oxidoreductase</keyword>
<evidence type="ECO:0000256" key="4">
    <source>
        <dbReference type="ARBA" id="ARBA00023002"/>
    </source>
</evidence>
<feature type="domain" description="Fe2OG dioxygenase" evidence="6">
    <location>
        <begin position="69"/>
        <end position="194"/>
    </location>
</feature>
<dbReference type="GO" id="GO:0005506">
    <property type="term" value="F:iron ion binding"/>
    <property type="evidence" value="ECO:0007669"/>
    <property type="project" value="InterPro"/>
</dbReference>
<dbReference type="InterPro" id="IPR006620">
    <property type="entry name" value="Pro_4_hyd_alph"/>
</dbReference>
<evidence type="ECO:0000259" key="6">
    <source>
        <dbReference type="PROSITE" id="PS51471"/>
    </source>
</evidence>
<evidence type="ECO:0000256" key="3">
    <source>
        <dbReference type="ARBA" id="ARBA00022964"/>
    </source>
</evidence>
<name>A0A7S2BG62_9DINO</name>
<dbReference type="Gene3D" id="2.60.120.620">
    <property type="entry name" value="q2cbj1_9rhob like domain"/>
    <property type="match status" value="1"/>
</dbReference>
<reference evidence="7" key="1">
    <citation type="submission" date="2021-01" db="EMBL/GenBank/DDBJ databases">
        <authorList>
            <person name="Corre E."/>
            <person name="Pelletier E."/>
            <person name="Niang G."/>
            <person name="Scheremetjew M."/>
            <person name="Finn R."/>
            <person name="Kale V."/>
            <person name="Holt S."/>
            <person name="Cochrane G."/>
            <person name="Meng A."/>
            <person name="Brown T."/>
            <person name="Cohen L."/>
        </authorList>
    </citation>
    <scope>NUCLEOTIDE SEQUENCE</scope>
    <source>
        <strain evidence="7">CCMP2222</strain>
    </source>
</reference>
<evidence type="ECO:0000256" key="1">
    <source>
        <dbReference type="ARBA" id="ARBA00001961"/>
    </source>
</evidence>
<proteinExistence type="predicted"/>
<dbReference type="PANTHER" id="PTHR10869">
    <property type="entry name" value="PROLYL 4-HYDROXYLASE ALPHA SUBUNIT"/>
    <property type="match status" value="1"/>
</dbReference>
<dbReference type="PROSITE" id="PS51471">
    <property type="entry name" value="FE2OG_OXY"/>
    <property type="match status" value="1"/>
</dbReference>
<dbReference type="InterPro" id="IPR044862">
    <property type="entry name" value="Pro_4_hyd_alph_FE2OG_OXY"/>
</dbReference>